<evidence type="ECO:0000256" key="1">
    <source>
        <dbReference type="SAM" id="MobiDB-lite"/>
    </source>
</evidence>
<reference evidence="2" key="2">
    <citation type="submission" date="2020-09" db="EMBL/GenBank/DDBJ databases">
        <authorList>
            <person name="Sun Q."/>
            <person name="Kim S."/>
        </authorList>
    </citation>
    <scope>NUCLEOTIDE SEQUENCE</scope>
    <source>
        <strain evidence="2">KCTC 12870</strain>
    </source>
</reference>
<evidence type="ECO:0008006" key="4">
    <source>
        <dbReference type="Google" id="ProtNLM"/>
    </source>
</evidence>
<feature type="compositionally biased region" description="Polar residues" evidence="1">
    <location>
        <begin position="586"/>
        <end position="600"/>
    </location>
</feature>
<name>A0A8J3DB46_9BACT</name>
<comment type="caution">
    <text evidence="2">The sequence shown here is derived from an EMBL/GenBank/DDBJ whole genome shotgun (WGS) entry which is preliminary data.</text>
</comment>
<sequence length="689" mass="76653">MTDWDAEMPTAWTSQITQKLEKVKGPTPENQALQVEVSTAYPLEHGSISQAFAIKPQTRYRISGQIKGTPGMGYLQIALQKDSEPFSRLQSKRNAGDDWTPIELTFHTADCNSAEAILRWEQETDYLGKRVAFADLTVEELGPLVYEGEEVAPRAVATFNSIGLYWKPNGGTATRSVSVNYRKKGTDTWAEAMPLWFDSNEHPEEEAEHTAEYRGSIVYLDSGTEYEIKLALENGPTRVITATTRSDDFKIIRKVTLPTTYTKKYEIFEGGSAEEGYVLYEPAEGAKAVWDGGGLIEQNLEIKASYVIVRGLTLTNARTNGIYLDNVRDVIIDNCDISGWGETRANGQADNLNAAIYSRSPMIERIVIQNCDLHHPRSDSNSWNQERPGTKSKHPQGPQGIVFYGGKGGHVIRNNRIYSDMEHMFNDGMGEVHNFSYKGFPVCDSDIYDNFISHCWDDALEIEGADMNVRVWNNYIDMTYGAIGAAVPTLGPVYFFRNVYAVSRKHEGTSANDLTGHYLVKIGNENAQLSRGKMYIFHNTSLQPAPFDGSNMPSSGAQAGIAYTSPKKKQENITSRNNIFHMRRPTNWSIKNPQKTTSNDFDYDLYDGRTAFKDGSEANGVEASPQFVYAPDGRLWLSPGTPGHDAGERLPNFNDRFVGSAPDMGAIEQGSPEPKPATWPKFPAPVSSN</sequence>
<dbReference type="Gene3D" id="2.160.20.10">
    <property type="entry name" value="Single-stranded right-handed beta-helix, Pectin lyase-like"/>
    <property type="match status" value="1"/>
</dbReference>
<accession>A0A8J3DB46</accession>
<proteinExistence type="predicted"/>
<dbReference type="Gene3D" id="2.60.120.260">
    <property type="entry name" value="Galactose-binding domain-like"/>
    <property type="match status" value="1"/>
</dbReference>
<feature type="region of interest" description="Disordered" evidence="1">
    <location>
        <begin position="377"/>
        <end position="399"/>
    </location>
</feature>
<keyword evidence="3" id="KW-1185">Reference proteome</keyword>
<evidence type="ECO:0000313" key="3">
    <source>
        <dbReference type="Proteomes" id="UP000642829"/>
    </source>
</evidence>
<reference evidence="2" key="1">
    <citation type="journal article" date="2014" name="Int. J. Syst. Evol. Microbiol.">
        <title>Complete genome sequence of Corynebacterium casei LMG S-19264T (=DSM 44701T), isolated from a smear-ripened cheese.</title>
        <authorList>
            <consortium name="US DOE Joint Genome Institute (JGI-PGF)"/>
            <person name="Walter F."/>
            <person name="Albersmeier A."/>
            <person name="Kalinowski J."/>
            <person name="Ruckert C."/>
        </authorList>
    </citation>
    <scope>NUCLEOTIDE SEQUENCE</scope>
    <source>
        <strain evidence="2">KCTC 12870</strain>
    </source>
</reference>
<feature type="region of interest" description="Disordered" evidence="1">
    <location>
        <begin position="644"/>
        <end position="689"/>
    </location>
</feature>
<organism evidence="2 3">
    <name type="scientific">Cerasicoccus arenae</name>
    <dbReference type="NCBI Taxonomy" id="424488"/>
    <lineage>
        <taxon>Bacteria</taxon>
        <taxon>Pseudomonadati</taxon>
        <taxon>Verrucomicrobiota</taxon>
        <taxon>Opitutia</taxon>
        <taxon>Puniceicoccales</taxon>
        <taxon>Cerasicoccaceae</taxon>
        <taxon>Cerasicoccus</taxon>
    </lineage>
</organism>
<dbReference type="EMBL" id="BMXG01000007">
    <property type="protein sequence ID" value="GHB99333.1"/>
    <property type="molecule type" value="Genomic_DNA"/>
</dbReference>
<dbReference type="Proteomes" id="UP000642829">
    <property type="component" value="Unassembled WGS sequence"/>
</dbReference>
<dbReference type="AlphaFoldDB" id="A0A8J3DB46"/>
<dbReference type="SMART" id="SM00710">
    <property type="entry name" value="PbH1"/>
    <property type="match status" value="4"/>
</dbReference>
<gene>
    <name evidence="2" type="ORF">GCM10007047_14450</name>
</gene>
<evidence type="ECO:0000313" key="2">
    <source>
        <dbReference type="EMBL" id="GHB99333.1"/>
    </source>
</evidence>
<dbReference type="InterPro" id="IPR011050">
    <property type="entry name" value="Pectin_lyase_fold/virulence"/>
</dbReference>
<dbReference type="InterPro" id="IPR012334">
    <property type="entry name" value="Pectin_lyas_fold"/>
</dbReference>
<dbReference type="InterPro" id="IPR006626">
    <property type="entry name" value="PbH1"/>
</dbReference>
<protein>
    <recommendedName>
        <fullName evidence="4">Right handed beta helix domain-containing protein</fullName>
    </recommendedName>
</protein>
<dbReference type="SUPFAM" id="SSF51126">
    <property type="entry name" value="Pectin lyase-like"/>
    <property type="match status" value="1"/>
</dbReference>
<feature type="region of interest" description="Disordered" evidence="1">
    <location>
        <begin position="553"/>
        <end position="601"/>
    </location>
</feature>